<keyword evidence="3" id="KW-1185">Reference proteome</keyword>
<dbReference type="Proteomes" id="UP000184267">
    <property type="component" value="Unassembled WGS sequence"/>
</dbReference>
<dbReference type="OrthoDB" id="2791100at2759"/>
<accession>A0A1M2VUX6</accession>
<dbReference type="EMBL" id="MNAD01000659">
    <property type="protein sequence ID" value="OJT11342.1"/>
    <property type="molecule type" value="Genomic_DNA"/>
</dbReference>
<proteinExistence type="predicted"/>
<sequence length="440" mass="47974">MSTSHAWDVYAESLTSLGYGYPLWCPDTWNQKKPWEIEIGDVGWLRDGQFCPLIRTTVADAAQQPYGTLAAGYVLFNISRAALGGNPDKIMQRVLHSRKIQETAFTAGLSANVSPAQLDMGGSIVFKCGENKGGLLMLSPKGEETVIQSAGLIKNYLRANHKKWEDFANDSDGLGLDLKPEEIIFVTGVTKTVDWGVVAFLSNQHEVEASPPPPRADQCIFFHFYKLKRRGILMIPPQFELKAGAGPDKLPRGPNGSGEGPGALSYNALVAEDEEAAEFEMMPQNVGILSGCAISGPKKERKAEDSSSGLAQEDIGDTFSMPQPKLDSSSTPTAPAISPSEPSPPRRQNPLRKIKHAAQQVWKRGRSTVGVVLAPGGRISPLPPSPGERNEDPREHDNIYAQLLQAPDKYARPSNPTLELDSEPEEDRPRETPSQIRTGR</sequence>
<evidence type="ECO:0000256" key="1">
    <source>
        <dbReference type="SAM" id="MobiDB-lite"/>
    </source>
</evidence>
<name>A0A1M2VUX6_TRAPU</name>
<reference evidence="2 3" key="1">
    <citation type="submission" date="2016-10" db="EMBL/GenBank/DDBJ databases">
        <title>Genome sequence of the basidiomycete white-rot fungus Trametes pubescens.</title>
        <authorList>
            <person name="Makela M.R."/>
            <person name="Granchi Z."/>
            <person name="Peng M."/>
            <person name="De Vries R.P."/>
            <person name="Grigoriev I."/>
            <person name="Riley R."/>
            <person name="Hilden K."/>
        </authorList>
    </citation>
    <scope>NUCLEOTIDE SEQUENCE [LARGE SCALE GENOMIC DNA]</scope>
    <source>
        <strain evidence="2 3">FBCC735</strain>
    </source>
</reference>
<feature type="compositionally biased region" description="Low complexity" evidence="1">
    <location>
        <begin position="328"/>
        <end position="340"/>
    </location>
</feature>
<evidence type="ECO:0000313" key="3">
    <source>
        <dbReference type="Proteomes" id="UP000184267"/>
    </source>
</evidence>
<feature type="region of interest" description="Disordered" evidence="1">
    <location>
        <begin position="297"/>
        <end position="440"/>
    </location>
</feature>
<organism evidence="2 3">
    <name type="scientific">Trametes pubescens</name>
    <name type="common">White-rot fungus</name>
    <dbReference type="NCBI Taxonomy" id="154538"/>
    <lineage>
        <taxon>Eukaryota</taxon>
        <taxon>Fungi</taxon>
        <taxon>Dikarya</taxon>
        <taxon>Basidiomycota</taxon>
        <taxon>Agaricomycotina</taxon>
        <taxon>Agaricomycetes</taxon>
        <taxon>Polyporales</taxon>
        <taxon>Polyporaceae</taxon>
        <taxon>Trametes</taxon>
    </lineage>
</organism>
<comment type="caution">
    <text evidence="2">The sequence shown here is derived from an EMBL/GenBank/DDBJ whole genome shotgun (WGS) entry which is preliminary data.</text>
</comment>
<dbReference type="AlphaFoldDB" id="A0A1M2VUX6"/>
<gene>
    <name evidence="2" type="ORF">TRAPUB_12142</name>
</gene>
<feature type="compositionally biased region" description="Basic and acidic residues" evidence="1">
    <location>
        <begin position="388"/>
        <end position="398"/>
    </location>
</feature>
<feature type="region of interest" description="Disordered" evidence="1">
    <location>
        <begin position="244"/>
        <end position="264"/>
    </location>
</feature>
<protein>
    <submittedName>
        <fullName evidence="2">Uncharacterized protein</fullName>
    </submittedName>
</protein>
<dbReference type="STRING" id="154538.A0A1M2VUX6"/>
<evidence type="ECO:0000313" key="2">
    <source>
        <dbReference type="EMBL" id="OJT11342.1"/>
    </source>
</evidence>